<accession>A0A645GKG2</accession>
<evidence type="ECO:0000313" key="2">
    <source>
        <dbReference type="EMBL" id="MPN27418.1"/>
    </source>
</evidence>
<feature type="domain" description="DUF2059" evidence="1">
    <location>
        <begin position="34"/>
        <end position="91"/>
    </location>
</feature>
<proteinExistence type="predicted"/>
<comment type="caution">
    <text evidence="2">The sequence shown here is derived from an EMBL/GenBank/DDBJ whole genome shotgun (WGS) entry which is preliminary data.</text>
</comment>
<dbReference type="EMBL" id="VSSQ01077302">
    <property type="protein sequence ID" value="MPN27418.1"/>
    <property type="molecule type" value="Genomic_DNA"/>
</dbReference>
<dbReference type="Pfam" id="PF09832">
    <property type="entry name" value="DUF2059"/>
    <property type="match status" value="1"/>
</dbReference>
<sequence>MVMKFATTPESKALAIETQDKIMDLMKAEFSWENLKPEFERLYAETYSAEELDGLLKFYQSPLGKKFIAKQPEMQQKTMAMVQQMMMRVMPKIEALTKELQQKAMEAAGKAAKEE</sequence>
<organism evidence="2">
    <name type="scientific">bioreactor metagenome</name>
    <dbReference type="NCBI Taxonomy" id="1076179"/>
    <lineage>
        <taxon>unclassified sequences</taxon>
        <taxon>metagenomes</taxon>
        <taxon>ecological metagenomes</taxon>
    </lineage>
</organism>
<dbReference type="InterPro" id="IPR018637">
    <property type="entry name" value="DUF2059"/>
</dbReference>
<dbReference type="AlphaFoldDB" id="A0A645GKG2"/>
<gene>
    <name evidence="2" type="ORF">SDC9_174851</name>
</gene>
<evidence type="ECO:0000259" key="1">
    <source>
        <dbReference type="Pfam" id="PF09832"/>
    </source>
</evidence>
<reference evidence="2" key="1">
    <citation type="submission" date="2019-08" db="EMBL/GenBank/DDBJ databases">
        <authorList>
            <person name="Kucharzyk K."/>
            <person name="Murdoch R.W."/>
            <person name="Higgins S."/>
            <person name="Loffler F."/>
        </authorList>
    </citation>
    <scope>NUCLEOTIDE SEQUENCE</scope>
</reference>
<name>A0A645GKG2_9ZZZZ</name>
<protein>
    <recommendedName>
        <fullName evidence="1">DUF2059 domain-containing protein</fullName>
    </recommendedName>
</protein>